<evidence type="ECO:0000256" key="7">
    <source>
        <dbReference type="SAM" id="MobiDB-lite"/>
    </source>
</evidence>
<feature type="signal peptide" evidence="8">
    <location>
        <begin position="1"/>
        <end position="23"/>
    </location>
</feature>
<comment type="catalytic activity">
    <reaction evidence="1">
        <text>Hydrolysis of terminal, non-reducing beta-D-glucosyl residues with release of beta-D-glucose.</text>
        <dbReference type="EC" id="3.2.1.21"/>
    </reaction>
</comment>
<dbReference type="EC" id="3.2.1.21" evidence="3"/>
<feature type="region of interest" description="Disordered" evidence="7">
    <location>
        <begin position="730"/>
        <end position="749"/>
    </location>
</feature>
<evidence type="ECO:0000256" key="8">
    <source>
        <dbReference type="SAM" id="SignalP"/>
    </source>
</evidence>
<dbReference type="AlphaFoldDB" id="A0AAE4WDU5"/>
<evidence type="ECO:0000256" key="3">
    <source>
        <dbReference type="ARBA" id="ARBA00012744"/>
    </source>
</evidence>
<dbReference type="PRINTS" id="PR00133">
    <property type="entry name" value="GLHYDRLASE3"/>
</dbReference>
<dbReference type="PANTHER" id="PTHR30620:SF16">
    <property type="entry name" value="LYSOSOMAL BETA GLUCOSIDASE"/>
    <property type="match status" value="1"/>
</dbReference>
<proteinExistence type="inferred from homology"/>
<keyword evidence="6" id="KW-0326">Glycosidase</keyword>
<keyword evidence="4 8" id="KW-0732">Signal</keyword>
<accession>A0AAE4WDU5</accession>
<dbReference type="GO" id="GO:0009251">
    <property type="term" value="P:glucan catabolic process"/>
    <property type="evidence" value="ECO:0007669"/>
    <property type="project" value="TreeGrafter"/>
</dbReference>
<evidence type="ECO:0000256" key="2">
    <source>
        <dbReference type="ARBA" id="ARBA00005336"/>
    </source>
</evidence>
<dbReference type="InterPro" id="IPR051915">
    <property type="entry name" value="Cellulose_Degrad_GH3"/>
</dbReference>
<dbReference type="InterPro" id="IPR036881">
    <property type="entry name" value="Glyco_hydro_3_C_sf"/>
</dbReference>
<dbReference type="InterPro" id="IPR017853">
    <property type="entry name" value="GH"/>
</dbReference>
<feature type="region of interest" description="Disordered" evidence="7">
    <location>
        <begin position="572"/>
        <end position="595"/>
    </location>
</feature>
<evidence type="ECO:0000256" key="5">
    <source>
        <dbReference type="ARBA" id="ARBA00022801"/>
    </source>
</evidence>
<dbReference type="Pfam" id="PF00933">
    <property type="entry name" value="Glyco_hydro_3"/>
    <property type="match status" value="1"/>
</dbReference>
<gene>
    <name evidence="11" type="ORF">GOZ95_11685</name>
</gene>
<dbReference type="SUPFAM" id="SSF52279">
    <property type="entry name" value="Beta-D-glucan exohydrolase, C-terminal domain"/>
    <property type="match status" value="1"/>
</dbReference>
<keyword evidence="5 11" id="KW-0378">Hydrolase</keyword>
<dbReference type="Gene3D" id="3.40.50.1700">
    <property type="entry name" value="Glycoside hydrolase family 3 C-terminal domain"/>
    <property type="match status" value="1"/>
</dbReference>
<evidence type="ECO:0000313" key="11">
    <source>
        <dbReference type="EMBL" id="MUZ58113.1"/>
    </source>
</evidence>
<feature type="chain" id="PRO_5042297629" description="beta-glucosidase" evidence="8">
    <location>
        <begin position="24"/>
        <end position="761"/>
    </location>
</feature>
<comment type="similarity">
    <text evidence="2">Belongs to the glycosyl hydrolase 3 family.</text>
</comment>
<name>A0AAE4WDU5_AGRVI</name>
<dbReference type="PANTHER" id="PTHR30620">
    <property type="entry name" value="PERIPLASMIC BETA-GLUCOSIDASE-RELATED"/>
    <property type="match status" value="1"/>
</dbReference>
<dbReference type="InterPro" id="IPR036962">
    <property type="entry name" value="Glyco_hydro_3_N_sf"/>
</dbReference>
<feature type="domain" description="Glycoside hydrolase family 3 N-terminal" evidence="9">
    <location>
        <begin position="147"/>
        <end position="457"/>
    </location>
</feature>
<dbReference type="InterPro" id="IPR001764">
    <property type="entry name" value="Glyco_hydro_3_N"/>
</dbReference>
<dbReference type="EMBL" id="WPHM01000005">
    <property type="protein sequence ID" value="MUZ58113.1"/>
    <property type="molecule type" value="Genomic_DNA"/>
</dbReference>
<dbReference type="InterPro" id="IPR002772">
    <property type="entry name" value="Glyco_hydro_3_C"/>
</dbReference>
<evidence type="ECO:0000256" key="1">
    <source>
        <dbReference type="ARBA" id="ARBA00000448"/>
    </source>
</evidence>
<organism evidence="11 12">
    <name type="scientific">Agrobacterium vitis</name>
    <name type="common">Rhizobium vitis</name>
    <dbReference type="NCBI Taxonomy" id="373"/>
    <lineage>
        <taxon>Bacteria</taxon>
        <taxon>Pseudomonadati</taxon>
        <taxon>Pseudomonadota</taxon>
        <taxon>Alphaproteobacteria</taxon>
        <taxon>Hyphomicrobiales</taxon>
        <taxon>Rhizobiaceae</taxon>
        <taxon>Rhizobium/Agrobacterium group</taxon>
        <taxon>Agrobacterium</taxon>
    </lineage>
</organism>
<reference evidence="11 12" key="1">
    <citation type="submission" date="2019-12" db="EMBL/GenBank/DDBJ databases">
        <title>Whole-genome sequencing of Allorhizobium vitis.</title>
        <authorList>
            <person name="Gan H.M."/>
            <person name="Szegedi E."/>
            <person name="Burr T."/>
            <person name="Savka M.A."/>
        </authorList>
    </citation>
    <scope>NUCLEOTIDE SEQUENCE [LARGE SCALE GENOMIC DNA]</scope>
    <source>
        <strain evidence="11 12">CG989</strain>
    </source>
</reference>
<evidence type="ECO:0000259" key="10">
    <source>
        <dbReference type="Pfam" id="PF01915"/>
    </source>
</evidence>
<dbReference type="SUPFAM" id="SSF51445">
    <property type="entry name" value="(Trans)glycosidases"/>
    <property type="match status" value="1"/>
</dbReference>
<comment type="caution">
    <text evidence="11">The sequence shown here is derived from an EMBL/GenBank/DDBJ whole genome shotgun (WGS) entry which is preliminary data.</text>
</comment>
<evidence type="ECO:0000256" key="4">
    <source>
        <dbReference type="ARBA" id="ARBA00022729"/>
    </source>
</evidence>
<dbReference type="RefSeq" id="WP_156548063.1">
    <property type="nucleotide sequence ID" value="NZ_JABAEJ010000005.1"/>
</dbReference>
<sequence>MNNRTRAPILALCAVAGVTVAFGAYGKTMATSSQPALSARAKSIITIEGKQFKDLNANGGLDPYEDWRLSAEQRAADLLSQMTRQEKAGMLMIDTLNAGCGGAIDAKAVDYIVSQKMTRFILRSVAAAKAESCDGPPANSRGGYVVTPQQLAAFSNIIQEMEEGSRLGIPAVFKDNARNHVEADPRFGISAGSGAFTQFPKEAGLAAAALGEESRKTGKAPTTGDMADIKTFAEVMGAEYNAVGLRGLYGYMADLATEPRWYRVHETFSEDADLTANIVKTLVNGLQGGPVNPKTAVAMTLKHFPGGGPQELGLDPHYSFGKNQIYPGDTFAYHLKPFRAAIDSGVSSIMPYYGVPINLTYEGVTYDQIGFAFNKQIVTDLLRGKLGFKGYVNSDTGIVDTRAWGLEGKTIADRVATAINGGTDILSGFHTNKTITDLVDSGLVREARVDEAVKRLLQEQFQLGLFENPYIDAGKANTVIGAQDSRAKGLDIQRKSIVLLQNQTGADGRKLLPLKAGAKVYTMGMGKADVETFGYKVTDGNYDASKGQTRPSAAGADYAVIRVLVKDSGAAYDSKSDASGNNPAHRTPAGLPGAGETWGSQDPCRLYPAINATCSDTPALIFGGALPWEVDDISFTGMASQTSRSMSPSLADIKAVMAEIGDPKKVVLSIYFRAPYVLDEASGLKNAGAIMATFGVTDVAMMDLVSGKVKPQGKMPFALPRTKDAVTYNRSDMPGFKETTRPDGSALEGGELYPFGFGLTD</sequence>
<dbReference type="Pfam" id="PF01915">
    <property type="entry name" value="Glyco_hydro_3_C"/>
    <property type="match status" value="1"/>
</dbReference>
<dbReference type="Proteomes" id="UP000436692">
    <property type="component" value="Unassembled WGS sequence"/>
</dbReference>
<dbReference type="GO" id="GO:0008422">
    <property type="term" value="F:beta-glucosidase activity"/>
    <property type="evidence" value="ECO:0007669"/>
    <property type="project" value="UniProtKB-EC"/>
</dbReference>
<evidence type="ECO:0000313" key="12">
    <source>
        <dbReference type="Proteomes" id="UP000436692"/>
    </source>
</evidence>
<protein>
    <recommendedName>
        <fullName evidence="3">beta-glucosidase</fullName>
        <ecNumber evidence="3">3.2.1.21</ecNumber>
    </recommendedName>
</protein>
<feature type="domain" description="Glycoside hydrolase family 3 C-terminal" evidence="10">
    <location>
        <begin position="497"/>
        <end position="759"/>
    </location>
</feature>
<evidence type="ECO:0000256" key="6">
    <source>
        <dbReference type="ARBA" id="ARBA00023295"/>
    </source>
</evidence>
<evidence type="ECO:0000259" key="9">
    <source>
        <dbReference type="Pfam" id="PF00933"/>
    </source>
</evidence>
<dbReference type="Gene3D" id="3.20.20.300">
    <property type="entry name" value="Glycoside hydrolase, family 3, N-terminal domain"/>
    <property type="match status" value="1"/>
</dbReference>